<gene>
    <name evidence="1" type="ORF">rCG_23052</name>
</gene>
<protein>
    <submittedName>
        <fullName evidence="1">RCG23052</fullName>
    </submittedName>
</protein>
<proteinExistence type="predicted"/>
<reference evidence="2" key="1">
    <citation type="submission" date="2005-09" db="EMBL/GenBank/DDBJ databases">
        <authorList>
            <person name="Mural R.J."/>
            <person name="Li P.W."/>
            <person name="Adams M.D."/>
            <person name="Amanatides P.G."/>
            <person name="Baden-Tillson H."/>
            <person name="Barnstead M."/>
            <person name="Chin S.H."/>
            <person name="Dew I."/>
            <person name="Evans C.A."/>
            <person name="Ferriera S."/>
            <person name="Flanigan M."/>
            <person name="Fosler C."/>
            <person name="Glodek A."/>
            <person name="Gu Z."/>
            <person name="Holt R.A."/>
            <person name="Jennings D."/>
            <person name="Kraft C.L."/>
            <person name="Lu F."/>
            <person name="Nguyen T."/>
            <person name="Nusskern D.R."/>
            <person name="Pfannkoch C.M."/>
            <person name="Sitter C."/>
            <person name="Sutton G.G."/>
            <person name="Venter J.C."/>
            <person name="Wang Z."/>
            <person name="Woodage T."/>
            <person name="Zheng X.H."/>
            <person name="Zhong F."/>
        </authorList>
    </citation>
    <scope>NUCLEOTIDE SEQUENCE [LARGE SCALE GENOMIC DNA]</scope>
    <source>
        <strain>BN</strain>
        <strain evidence="2">Sprague-Dawley</strain>
    </source>
</reference>
<dbReference type="EMBL" id="CH474072">
    <property type="protein sequence ID" value="EDL84508.1"/>
    <property type="molecule type" value="Genomic_DNA"/>
</dbReference>
<dbReference type="Proteomes" id="UP000234681">
    <property type="component" value="Chromosome 17"/>
</dbReference>
<evidence type="ECO:0000313" key="2">
    <source>
        <dbReference type="Proteomes" id="UP000234681"/>
    </source>
</evidence>
<accession>A6KN40</accession>
<evidence type="ECO:0000313" key="1">
    <source>
        <dbReference type="EMBL" id="EDL84508.1"/>
    </source>
</evidence>
<name>A6KN40_RAT</name>
<sequence length="64" mass="7767">MHSKFWDYRYRSHHARFIVIPWRESRALHWVAPTSHVQLQAKEKHTHELLAGEETPVWSDFLLC</sequence>
<organism evidence="1 2">
    <name type="scientific">Rattus norvegicus</name>
    <name type="common">Rat</name>
    <dbReference type="NCBI Taxonomy" id="10116"/>
    <lineage>
        <taxon>Eukaryota</taxon>
        <taxon>Metazoa</taxon>
        <taxon>Chordata</taxon>
        <taxon>Craniata</taxon>
        <taxon>Vertebrata</taxon>
        <taxon>Euteleostomi</taxon>
        <taxon>Mammalia</taxon>
        <taxon>Eutheria</taxon>
        <taxon>Euarchontoglires</taxon>
        <taxon>Glires</taxon>
        <taxon>Rodentia</taxon>
        <taxon>Myomorpha</taxon>
        <taxon>Muroidea</taxon>
        <taxon>Muridae</taxon>
        <taxon>Murinae</taxon>
        <taxon>Rattus</taxon>
    </lineage>
</organism>
<dbReference type="AlphaFoldDB" id="A6KN40"/>